<evidence type="ECO:0008006" key="5">
    <source>
        <dbReference type="Google" id="ProtNLM"/>
    </source>
</evidence>
<reference evidence="3 4" key="1">
    <citation type="submission" date="2018-06" db="EMBL/GenBank/DDBJ databases">
        <title>Sphaerisporangium craniellae sp. nov., isolated from a marine sponge in the South China Sea.</title>
        <authorList>
            <person name="Li L."/>
        </authorList>
    </citation>
    <scope>NUCLEOTIDE SEQUENCE [LARGE SCALE GENOMIC DNA]</scope>
    <source>
        <strain evidence="3 4">CCTCC AA 208026</strain>
    </source>
</reference>
<sequence length="172" mass="18942">MALHAARSPRRWRSLVAALLVVLLAILGVAWVRVGGALDDARAAAADRVAAIRAAERYALTLMAVDYRTVDRDVQRVLDSSMGQARAEYERDAERLKAATREHKAVQTGVVRAAGLVSMDAGRAGARVLVLADAVIRWEGTKTPPQERLNRWSMEVTKSRGAWWVSKLERVT</sequence>
<accession>A0A367FPN4</accession>
<dbReference type="Proteomes" id="UP000253094">
    <property type="component" value="Unassembled WGS sequence"/>
</dbReference>
<gene>
    <name evidence="3" type="ORF">DQ384_10075</name>
</gene>
<evidence type="ECO:0000256" key="1">
    <source>
        <dbReference type="ARBA" id="ARBA00004370"/>
    </source>
</evidence>
<dbReference type="GO" id="GO:0016020">
    <property type="term" value="C:membrane"/>
    <property type="evidence" value="ECO:0007669"/>
    <property type="project" value="UniProtKB-SubCell"/>
</dbReference>
<comment type="subcellular location">
    <subcellularLocation>
        <location evidence="1">Membrane</location>
    </subcellularLocation>
</comment>
<evidence type="ECO:0000313" key="3">
    <source>
        <dbReference type="EMBL" id="RCG31859.1"/>
    </source>
</evidence>
<keyword evidence="4" id="KW-1185">Reference proteome</keyword>
<dbReference type="PANTHER" id="PTHR37042:SF4">
    <property type="entry name" value="OUTER MEMBRANE PROTEIN RV1973"/>
    <property type="match status" value="1"/>
</dbReference>
<evidence type="ECO:0000256" key="2">
    <source>
        <dbReference type="ARBA" id="ARBA00023136"/>
    </source>
</evidence>
<evidence type="ECO:0000313" key="4">
    <source>
        <dbReference type="Proteomes" id="UP000253094"/>
    </source>
</evidence>
<keyword evidence="2" id="KW-0472">Membrane</keyword>
<dbReference type="AlphaFoldDB" id="A0A367FPN4"/>
<name>A0A367FPN4_9ACTN</name>
<organism evidence="3 4">
    <name type="scientific">Sphaerisporangium album</name>
    <dbReference type="NCBI Taxonomy" id="509200"/>
    <lineage>
        <taxon>Bacteria</taxon>
        <taxon>Bacillati</taxon>
        <taxon>Actinomycetota</taxon>
        <taxon>Actinomycetes</taxon>
        <taxon>Streptosporangiales</taxon>
        <taxon>Streptosporangiaceae</taxon>
        <taxon>Sphaerisporangium</taxon>
    </lineage>
</organism>
<dbReference type="EMBL" id="QOIL01000004">
    <property type="protein sequence ID" value="RCG31859.1"/>
    <property type="molecule type" value="Genomic_DNA"/>
</dbReference>
<comment type="caution">
    <text evidence="3">The sequence shown here is derived from an EMBL/GenBank/DDBJ whole genome shotgun (WGS) entry which is preliminary data.</text>
</comment>
<protein>
    <recommendedName>
        <fullName evidence="5">Mce-associated membrane protein</fullName>
    </recommendedName>
</protein>
<proteinExistence type="predicted"/>
<dbReference type="PANTHER" id="PTHR37042">
    <property type="entry name" value="OUTER MEMBRANE PROTEIN RV1973"/>
    <property type="match status" value="1"/>
</dbReference>